<accession>A4J953</accession>
<sequence length="558" mass="61844">MRKVLLIILILLLPVLGYAAFGYNQTLRQDIVILGGGFDGCAAARSAAAAAPDKRILLVVNEPVESLGSIGTVGGQNFTDIRLWQGKLVTLGSFGRWYSKAGQFYNTQHMSRIIQEDLARFPNLTILYGYDLSDIKVKEAIINEITLRQIDRNAQGTVVWGDKTKRVAGKVFIDASVDGRLTRLSGNALSTGRSDWPEQYLPEDERRIMARQQAATLMFQVSGVKTPTKPARIQDWEFVQDKQGSWGLAGGKEAFMSNPTVVAFNEQYGPRGFALKPINAATNGKDSDVWWVNCLLVFNVDARAHARDKETKHYPADALAKHINTDDAWIEARNFLKEPDFLQALRQFKVQDPATGEWYGFGDAELVLDKDKQPVVGPVLYIRESVHSPLSDKTSSGAENSNFAITTQEAQRAGAKEAGADQSNYQHRIGLGYYMMDINAFIAEDLKAAGTYDWPVTKHLRPDWLAAGGEPTNPVYLPLEALYPNKTKNLLMPGYAAGISSFAWAELRVLPNLAVLGDAAGVAAVRSLAVEKYPKEFNQEDIRWIQKKLQQFGTKLDK</sequence>
<gene>
    <name evidence="6" type="ordered locus">Dred_3104</name>
</gene>
<reference evidence="6 7" key="1">
    <citation type="submission" date="2007-03" db="EMBL/GenBank/DDBJ databases">
        <title>Complete sequence of Desulfotomaculum reducens MI-1.</title>
        <authorList>
            <consortium name="US DOE Joint Genome Institute"/>
            <person name="Copeland A."/>
            <person name="Lucas S."/>
            <person name="Lapidus A."/>
            <person name="Barry K."/>
            <person name="Detter J.C."/>
            <person name="Glavina del Rio T."/>
            <person name="Hammon N."/>
            <person name="Israni S."/>
            <person name="Dalin E."/>
            <person name="Tice H."/>
            <person name="Pitluck S."/>
            <person name="Sims D."/>
            <person name="Brettin T."/>
            <person name="Bruce D."/>
            <person name="Han C."/>
            <person name="Tapia R."/>
            <person name="Schmutz J."/>
            <person name="Larimer F."/>
            <person name="Land M."/>
            <person name="Hauser L."/>
            <person name="Kyrpides N."/>
            <person name="Kim E."/>
            <person name="Tebo B.M."/>
            <person name="Richardson P."/>
        </authorList>
    </citation>
    <scope>NUCLEOTIDE SEQUENCE [LARGE SCALE GENOMIC DNA]</scope>
    <source>
        <strain evidence="6 7">MI-1</strain>
    </source>
</reference>
<dbReference type="Pfam" id="PF12831">
    <property type="entry name" value="FAD_oxidored"/>
    <property type="match status" value="1"/>
</dbReference>
<name>A4J953_DESRM</name>
<dbReference type="EMBL" id="CP000612">
    <property type="protein sequence ID" value="ABO51606.1"/>
    <property type="molecule type" value="Genomic_DNA"/>
</dbReference>
<keyword evidence="3" id="KW-0560">Oxidoreductase</keyword>
<keyword evidence="1" id="KW-0004">4Fe-4S</keyword>
<keyword evidence="4" id="KW-0408">Iron</keyword>
<dbReference type="AlphaFoldDB" id="A4J953"/>
<dbReference type="Gene3D" id="3.50.50.60">
    <property type="entry name" value="FAD/NAD(P)-binding domain"/>
    <property type="match status" value="1"/>
</dbReference>
<protein>
    <recommendedName>
        <fullName evidence="8">FAD dependent oxidoreductase</fullName>
    </recommendedName>
</protein>
<evidence type="ECO:0000256" key="3">
    <source>
        <dbReference type="ARBA" id="ARBA00023002"/>
    </source>
</evidence>
<evidence type="ECO:0000313" key="6">
    <source>
        <dbReference type="EMBL" id="ABO51606.1"/>
    </source>
</evidence>
<dbReference type="PANTHER" id="PTHR43498:SF1">
    <property type="entry name" value="COB--COM HETERODISULFIDE REDUCTASE IRON-SULFUR SUBUNIT A"/>
    <property type="match status" value="1"/>
</dbReference>
<keyword evidence="5" id="KW-0411">Iron-sulfur</keyword>
<keyword evidence="2" id="KW-0479">Metal-binding</keyword>
<dbReference type="RefSeq" id="WP_011879395.1">
    <property type="nucleotide sequence ID" value="NC_009253.1"/>
</dbReference>
<dbReference type="GO" id="GO:0016491">
    <property type="term" value="F:oxidoreductase activity"/>
    <property type="evidence" value="ECO:0007669"/>
    <property type="project" value="UniProtKB-KW"/>
</dbReference>
<dbReference type="STRING" id="349161.Dred_3104"/>
<dbReference type="KEGG" id="drm:Dred_3104"/>
<keyword evidence="7" id="KW-1185">Reference proteome</keyword>
<evidence type="ECO:0000256" key="5">
    <source>
        <dbReference type="ARBA" id="ARBA00023014"/>
    </source>
</evidence>
<dbReference type="GO" id="GO:0046872">
    <property type="term" value="F:metal ion binding"/>
    <property type="evidence" value="ECO:0007669"/>
    <property type="project" value="UniProtKB-KW"/>
</dbReference>
<dbReference type="OrthoDB" id="1784462at2"/>
<dbReference type="InterPro" id="IPR036188">
    <property type="entry name" value="FAD/NAD-bd_sf"/>
</dbReference>
<dbReference type="PANTHER" id="PTHR43498">
    <property type="entry name" value="FERREDOXIN:COB-COM HETERODISULFIDE REDUCTASE SUBUNIT A"/>
    <property type="match status" value="1"/>
</dbReference>
<evidence type="ECO:0000256" key="2">
    <source>
        <dbReference type="ARBA" id="ARBA00022723"/>
    </source>
</evidence>
<dbReference type="GO" id="GO:0051539">
    <property type="term" value="F:4 iron, 4 sulfur cluster binding"/>
    <property type="evidence" value="ECO:0007669"/>
    <property type="project" value="UniProtKB-KW"/>
</dbReference>
<dbReference type="SUPFAM" id="SSF51905">
    <property type="entry name" value="FAD/NAD(P)-binding domain"/>
    <property type="match status" value="1"/>
</dbReference>
<evidence type="ECO:0008006" key="8">
    <source>
        <dbReference type="Google" id="ProtNLM"/>
    </source>
</evidence>
<evidence type="ECO:0000256" key="4">
    <source>
        <dbReference type="ARBA" id="ARBA00023004"/>
    </source>
</evidence>
<dbReference type="Proteomes" id="UP000001556">
    <property type="component" value="Chromosome"/>
</dbReference>
<dbReference type="HOGENOM" id="CLU_435295_0_0_9"/>
<evidence type="ECO:0000256" key="1">
    <source>
        <dbReference type="ARBA" id="ARBA00022485"/>
    </source>
</evidence>
<organism evidence="6 7">
    <name type="scientific">Desulforamulus reducens (strain ATCC BAA-1160 / DSM 100696 / MI-1)</name>
    <name type="common">Desulfotomaculum reducens</name>
    <dbReference type="NCBI Taxonomy" id="349161"/>
    <lineage>
        <taxon>Bacteria</taxon>
        <taxon>Bacillati</taxon>
        <taxon>Bacillota</taxon>
        <taxon>Clostridia</taxon>
        <taxon>Eubacteriales</taxon>
        <taxon>Peptococcaceae</taxon>
        <taxon>Desulforamulus</taxon>
    </lineage>
</organism>
<evidence type="ECO:0000313" key="7">
    <source>
        <dbReference type="Proteomes" id="UP000001556"/>
    </source>
</evidence>
<dbReference type="eggNOG" id="COG0644">
    <property type="taxonomic scope" value="Bacteria"/>
</dbReference>
<proteinExistence type="predicted"/>
<dbReference type="InterPro" id="IPR039650">
    <property type="entry name" value="HdrA-like"/>
</dbReference>